<feature type="binding site" evidence="11">
    <location>
        <position position="34"/>
    </location>
    <ligand>
        <name>Mg(2+)</name>
        <dbReference type="ChEBI" id="CHEBI:18420"/>
    </ligand>
</feature>
<dbReference type="EMBL" id="AP019389">
    <property type="protein sequence ID" value="BBI20647.1"/>
    <property type="molecule type" value="Genomic_DNA"/>
</dbReference>
<dbReference type="InterPro" id="IPR000623">
    <property type="entry name" value="Shikimate_kinase/TSH1"/>
</dbReference>
<dbReference type="GO" id="GO:0005829">
    <property type="term" value="C:cytosol"/>
    <property type="evidence" value="ECO:0007669"/>
    <property type="project" value="TreeGrafter"/>
</dbReference>
<gene>
    <name evidence="11 12" type="primary">aroK</name>
    <name evidence="13" type="ORF">D0Y83_09510</name>
    <name evidence="12" type="ORF">EKJ_14940</name>
</gene>
<evidence type="ECO:0000256" key="5">
    <source>
        <dbReference type="ARBA" id="ARBA00022679"/>
    </source>
</evidence>
<evidence type="ECO:0000256" key="6">
    <source>
        <dbReference type="ARBA" id="ARBA00022741"/>
    </source>
</evidence>
<comment type="subunit">
    <text evidence="11">Monomer.</text>
</comment>
<dbReference type="Proteomes" id="UP000290057">
    <property type="component" value="Chromosome"/>
</dbReference>
<comment type="caution">
    <text evidence="11">Lacks conserved residue(s) required for the propagation of feature annotation.</text>
</comment>
<reference evidence="15" key="1">
    <citation type="submission" date="2018-09" db="EMBL/GenBank/DDBJ databases">
        <title>Nocardia yunnanensis sp. nov., an actinomycete isolated from a soil sample.</title>
        <authorList>
            <person name="Zhang J."/>
        </authorList>
    </citation>
    <scope>NUCLEOTIDE SEQUENCE [LARGE SCALE GENOMIC DNA]</scope>
    <source>
        <strain evidence="15">21-3</strain>
    </source>
</reference>
<dbReference type="InterPro" id="IPR031322">
    <property type="entry name" value="Shikimate/glucono_kinase"/>
</dbReference>
<keyword evidence="11" id="KW-0460">Magnesium</keyword>
<reference evidence="12 14" key="3">
    <citation type="submission" date="2019-01" db="EMBL/GenBank/DDBJ databases">
        <title>Complete genome sequence of Erythrobacter flavus KJ5.</title>
        <authorList>
            <person name="Kanesaki Y."/>
            <person name="Brotosudarmo T."/>
            <person name="Moriuchi R."/>
            <person name="Awai K."/>
        </authorList>
    </citation>
    <scope>NUCLEOTIDE SEQUENCE [LARGE SCALE GENOMIC DNA]</scope>
    <source>
        <strain evidence="12 14">KJ5</strain>
    </source>
</reference>
<keyword evidence="11" id="KW-0963">Cytoplasm</keyword>
<evidence type="ECO:0000256" key="8">
    <source>
        <dbReference type="ARBA" id="ARBA00022840"/>
    </source>
</evidence>
<comment type="pathway">
    <text evidence="1 11">Metabolic intermediate biosynthesis; chorismate biosynthesis; chorismate from D-erythrose 4-phosphate and phosphoenolpyruvate: step 5/7.</text>
</comment>
<dbReference type="GO" id="GO:0009423">
    <property type="term" value="P:chorismate biosynthetic process"/>
    <property type="evidence" value="ECO:0007669"/>
    <property type="project" value="UniProtKB-UniRule"/>
</dbReference>
<sequence length="188" mass="20713">MTHATSLTSAEIGGLARRIDRPVVLVGLMGVGKSTVGRRLAAMLDSDFIDVDEEIERAADRSVAEIFEAHGEAYFRAGERRVIARLMEERHGVIATGGGAFVDDETRALIIDRGIAVWLDCDIDTLVERTARRDSRPLLRTGDPRTILTELKDRRGAAYAEAQIHVVTDDAPHAETAQRILRAIDAWL</sequence>
<dbReference type="AlphaFoldDB" id="A0A3T1CI42"/>
<organism evidence="12 14">
    <name type="scientific">Qipengyuania flava</name>
    <dbReference type="NCBI Taxonomy" id="192812"/>
    <lineage>
        <taxon>Bacteria</taxon>
        <taxon>Pseudomonadati</taxon>
        <taxon>Pseudomonadota</taxon>
        <taxon>Alphaproteobacteria</taxon>
        <taxon>Sphingomonadales</taxon>
        <taxon>Erythrobacteraceae</taxon>
        <taxon>Qipengyuania</taxon>
    </lineage>
</organism>
<feature type="binding site" evidence="11">
    <location>
        <begin position="30"/>
        <end position="35"/>
    </location>
    <ligand>
        <name>ATP</name>
        <dbReference type="ChEBI" id="CHEBI:30616"/>
    </ligand>
</feature>
<evidence type="ECO:0000313" key="14">
    <source>
        <dbReference type="Proteomes" id="UP000290057"/>
    </source>
</evidence>
<dbReference type="GO" id="GO:0008652">
    <property type="term" value="P:amino acid biosynthetic process"/>
    <property type="evidence" value="ECO:0007669"/>
    <property type="project" value="UniProtKB-KW"/>
</dbReference>
<dbReference type="InterPro" id="IPR023000">
    <property type="entry name" value="Shikimate_kinase_CS"/>
</dbReference>
<feature type="binding site" evidence="11">
    <location>
        <position position="155"/>
    </location>
    <ligand>
        <name>substrate</name>
    </ligand>
</feature>
<comment type="function">
    <text evidence="11">Catalyzes the specific phosphorylation of the 3-hydroxyl group of shikimic acid using ATP as a cosubstrate.</text>
</comment>
<keyword evidence="7 11" id="KW-0418">Kinase</keyword>
<keyword evidence="14" id="KW-1185">Reference proteome</keyword>
<keyword evidence="11" id="KW-0479">Metal-binding</keyword>
<evidence type="ECO:0000256" key="1">
    <source>
        <dbReference type="ARBA" id="ARBA00004842"/>
    </source>
</evidence>
<name>A0A3T1CI42_9SPHN</name>
<dbReference type="GO" id="GO:0004765">
    <property type="term" value="F:shikimate kinase activity"/>
    <property type="evidence" value="ECO:0007669"/>
    <property type="project" value="UniProtKB-UniRule"/>
</dbReference>
<dbReference type="EC" id="2.7.1.71" evidence="3 11"/>
<protein>
    <recommendedName>
        <fullName evidence="3 11">Shikimate kinase</fullName>
        <shortName evidence="11">SK</shortName>
        <ecNumber evidence="3 11">2.7.1.71</ecNumber>
    </recommendedName>
</protein>
<evidence type="ECO:0000313" key="12">
    <source>
        <dbReference type="EMBL" id="BBI20647.1"/>
    </source>
</evidence>
<evidence type="ECO:0000256" key="9">
    <source>
        <dbReference type="ARBA" id="ARBA00023141"/>
    </source>
</evidence>
<accession>A0A3T1CI42</accession>
<dbReference type="RefSeq" id="WP_067673461.1">
    <property type="nucleotide sequence ID" value="NZ_AP019389.1"/>
</dbReference>
<dbReference type="PRINTS" id="PR01100">
    <property type="entry name" value="SHIKIMTKNASE"/>
</dbReference>
<evidence type="ECO:0000256" key="7">
    <source>
        <dbReference type="ARBA" id="ARBA00022777"/>
    </source>
</evidence>
<dbReference type="GeneID" id="69697536"/>
<evidence type="ECO:0000256" key="3">
    <source>
        <dbReference type="ARBA" id="ARBA00012154"/>
    </source>
</evidence>
<dbReference type="SUPFAM" id="SSF52540">
    <property type="entry name" value="P-loop containing nucleoside triphosphate hydrolases"/>
    <property type="match status" value="1"/>
</dbReference>
<evidence type="ECO:0000313" key="13">
    <source>
        <dbReference type="EMBL" id="QFI63484.1"/>
    </source>
</evidence>
<comment type="catalytic activity">
    <reaction evidence="10 11">
        <text>shikimate + ATP = 3-phosphoshikimate + ADP + H(+)</text>
        <dbReference type="Rhea" id="RHEA:13121"/>
        <dbReference type="ChEBI" id="CHEBI:15378"/>
        <dbReference type="ChEBI" id="CHEBI:30616"/>
        <dbReference type="ChEBI" id="CHEBI:36208"/>
        <dbReference type="ChEBI" id="CHEBI:145989"/>
        <dbReference type="ChEBI" id="CHEBI:456216"/>
        <dbReference type="EC" id="2.7.1.71"/>
    </reaction>
</comment>
<dbReference type="InterPro" id="IPR027417">
    <property type="entry name" value="P-loop_NTPase"/>
</dbReference>
<dbReference type="PANTHER" id="PTHR21087:SF16">
    <property type="entry name" value="SHIKIMATE KINASE 1, CHLOROPLASTIC"/>
    <property type="match status" value="1"/>
</dbReference>
<comment type="similarity">
    <text evidence="2 11">Belongs to the shikimate kinase family.</text>
</comment>
<reference evidence="13" key="2">
    <citation type="submission" date="2018-09" db="EMBL/GenBank/DDBJ databases">
        <authorList>
            <person name="Zhang J."/>
        </authorList>
    </citation>
    <scope>NUCLEOTIDE SEQUENCE</scope>
    <source>
        <strain evidence="13">21-3</strain>
    </source>
</reference>
<dbReference type="UniPathway" id="UPA00053">
    <property type="reaction ID" value="UER00088"/>
</dbReference>
<dbReference type="HAMAP" id="MF_00109">
    <property type="entry name" value="Shikimate_kinase"/>
    <property type="match status" value="1"/>
</dbReference>
<keyword evidence="4 11" id="KW-0028">Amino-acid biosynthesis</keyword>
<feature type="binding site" evidence="11">
    <location>
        <position position="52"/>
    </location>
    <ligand>
        <name>substrate</name>
    </ligand>
</feature>
<dbReference type="Gene3D" id="3.40.50.300">
    <property type="entry name" value="P-loop containing nucleotide triphosphate hydrolases"/>
    <property type="match status" value="1"/>
</dbReference>
<evidence type="ECO:0000256" key="2">
    <source>
        <dbReference type="ARBA" id="ARBA00006997"/>
    </source>
</evidence>
<comment type="cofactor">
    <cofactor evidence="11">
        <name>Mg(2+)</name>
        <dbReference type="ChEBI" id="CHEBI:18420"/>
    </cofactor>
    <text evidence="11">Binds 1 Mg(2+) ion per subunit.</text>
</comment>
<dbReference type="EMBL" id="CP032228">
    <property type="protein sequence ID" value="QFI63484.1"/>
    <property type="molecule type" value="Genomic_DNA"/>
</dbReference>
<evidence type="ECO:0000313" key="15">
    <source>
        <dbReference type="Proteomes" id="UP000325385"/>
    </source>
</evidence>
<keyword evidence="6 11" id="KW-0547">Nucleotide-binding</keyword>
<dbReference type="CDD" id="cd00464">
    <property type="entry name" value="SK"/>
    <property type="match status" value="1"/>
</dbReference>
<dbReference type="Pfam" id="PF01202">
    <property type="entry name" value="SKI"/>
    <property type="match status" value="1"/>
</dbReference>
<dbReference type="NCBIfam" id="NF010552">
    <property type="entry name" value="PRK13946.1"/>
    <property type="match status" value="1"/>
</dbReference>
<dbReference type="Proteomes" id="UP000325385">
    <property type="component" value="Chromosome"/>
</dbReference>
<keyword evidence="5 11" id="KW-0808">Transferase</keyword>
<comment type="subcellular location">
    <subcellularLocation>
        <location evidence="11">Cytoplasm</location>
    </subcellularLocation>
</comment>
<dbReference type="GO" id="GO:0009073">
    <property type="term" value="P:aromatic amino acid family biosynthetic process"/>
    <property type="evidence" value="ECO:0007669"/>
    <property type="project" value="UniProtKB-KW"/>
</dbReference>
<keyword evidence="9 11" id="KW-0057">Aromatic amino acid biosynthesis</keyword>
<feature type="binding site" evidence="11">
    <location>
        <position position="136"/>
    </location>
    <ligand>
        <name>ATP</name>
        <dbReference type="ChEBI" id="CHEBI:30616"/>
    </ligand>
</feature>
<dbReference type="GO" id="GO:0005524">
    <property type="term" value="F:ATP binding"/>
    <property type="evidence" value="ECO:0007669"/>
    <property type="project" value="UniProtKB-UniRule"/>
</dbReference>
<dbReference type="PROSITE" id="PS01128">
    <property type="entry name" value="SHIKIMATE_KINASE"/>
    <property type="match status" value="1"/>
</dbReference>
<keyword evidence="8 11" id="KW-0067">ATP-binding</keyword>
<dbReference type="PANTHER" id="PTHR21087">
    <property type="entry name" value="SHIKIMATE KINASE"/>
    <property type="match status" value="1"/>
</dbReference>
<evidence type="ECO:0000256" key="4">
    <source>
        <dbReference type="ARBA" id="ARBA00022605"/>
    </source>
</evidence>
<feature type="binding site" evidence="11">
    <location>
        <position position="76"/>
    </location>
    <ligand>
        <name>substrate</name>
    </ligand>
</feature>
<evidence type="ECO:0000256" key="10">
    <source>
        <dbReference type="ARBA" id="ARBA00048567"/>
    </source>
</evidence>
<feature type="binding site" evidence="11">
    <location>
        <position position="98"/>
    </location>
    <ligand>
        <name>substrate</name>
    </ligand>
</feature>
<dbReference type="GO" id="GO:0000287">
    <property type="term" value="F:magnesium ion binding"/>
    <property type="evidence" value="ECO:0007669"/>
    <property type="project" value="UniProtKB-UniRule"/>
</dbReference>
<proteinExistence type="inferred from homology"/>
<evidence type="ECO:0000256" key="11">
    <source>
        <dbReference type="HAMAP-Rule" id="MF_00109"/>
    </source>
</evidence>